<dbReference type="Proteomes" id="UP001499994">
    <property type="component" value="Unassembled WGS sequence"/>
</dbReference>
<evidence type="ECO:0000313" key="3">
    <source>
        <dbReference type="Proteomes" id="UP001499994"/>
    </source>
</evidence>
<evidence type="ECO:0000256" key="1">
    <source>
        <dbReference type="SAM" id="MobiDB-lite"/>
    </source>
</evidence>
<gene>
    <name evidence="2" type="ORF">GCM10022405_02660</name>
</gene>
<evidence type="ECO:0000313" key="2">
    <source>
        <dbReference type="EMBL" id="GAA3880612.1"/>
    </source>
</evidence>
<comment type="caution">
    <text evidence="2">The sequence shown here is derived from an EMBL/GenBank/DDBJ whole genome shotgun (WGS) entry which is preliminary data.</text>
</comment>
<name>A0ABP7KMI0_9GAMM</name>
<proteinExistence type="predicted"/>
<organism evidence="2 3">
    <name type="scientific">Gibbsiella dentisursi</name>
    <dbReference type="NCBI Taxonomy" id="796890"/>
    <lineage>
        <taxon>Bacteria</taxon>
        <taxon>Pseudomonadati</taxon>
        <taxon>Pseudomonadota</taxon>
        <taxon>Gammaproteobacteria</taxon>
        <taxon>Enterobacterales</taxon>
        <taxon>Yersiniaceae</taxon>
        <taxon>Gibbsiella</taxon>
    </lineage>
</organism>
<dbReference type="EMBL" id="BAABDG010000002">
    <property type="protein sequence ID" value="GAA3880612.1"/>
    <property type="molecule type" value="Genomic_DNA"/>
</dbReference>
<sequence length="95" mass="10511">MACPLRGYPRGVPVAGRVGYDKHPCLSRLNRPSVADCPWQRCLARQPKMRAKRQHPNLSPPGNLTADFDTIKDDSLGEWSTGVEAIEGAERRNVA</sequence>
<evidence type="ECO:0008006" key="4">
    <source>
        <dbReference type="Google" id="ProtNLM"/>
    </source>
</evidence>
<reference evidence="3" key="1">
    <citation type="journal article" date="2019" name="Int. J. Syst. Evol. Microbiol.">
        <title>The Global Catalogue of Microorganisms (GCM) 10K type strain sequencing project: providing services to taxonomists for standard genome sequencing and annotation.</title>
        <authorList>
            <consortium name="The Broad Institute Genomics Platform"/>
            <consortium name="The Broad Institute Genome Sequencing Center for Infectious Disease"/>
            <person name="Wu L."/>
            <person name="Ma J."/>
        </authorList>
    </citation>
    <scope>NUCLEOTIDE SEQUENCE [LARGE SCALE GENOMIC DNA]</scope>
    <source>
        <strain evidence="3">JCM 17201</strain>
    </source>
</reference>
<accession>A0ABP7KMI0</accession>
<keyword evidence="3" id="KW-1185">Reference proteome</keyword>
<feature type="region of interest" description="Disordered" evidence="1">
    <location>
        <begin position="48"/>
        <end position="70"/>
    </location>
</feature>
<protein>
    <recommendedName>
        <fullName evidence="4">Transposase</fullName>
    </recommendedName>
</protein>